<comment type="caution">
    <text evidence="3">The sequence shown here is derived from an EMBL/GenBank/DDBJ whole genome shotgun (WGS) entry which is preliminary data.</text>
</comment>
<proteinExistence type="predicted"/>
<keyword evidence="1" id="KW-0812">Transmembrane</keyword>
<gene>
    <name evidence="3" type="ORF">HMPREF9460_03456</name>
</gene>
<protein>
    <recommendedName>
        <fullName evidence="2">Sigma factor regulator C-terminal domain-containing protein</fullName>
    </recommendedName>
</protein>
<dbReference type="eggNOG" id="ENOG5032RY0">
    <property type="taxonomic scope" value="Bacteria"/>
</dbReference>
<dbReference type="InterPro" id="IPR025672">
    <property type="entry name" value="Sigma_reg_C_dom"/>
</dbReference>
<evidence type="ECO:0000313" key="3">
    <source>
        <dbReference type="EMBL" id="KGF53636.1"/>
    </source>
</evidence>
<organism evidence="3 4">
    <name type="scientific">Flavonifractor plautii 1_3_50AFAA</name>
    <dbReference type="NCBI Taxonomy" id="742738"/>
    <lineage>
        <taxon>Bacteria</taxon>
        <taxon>Bacillati</taxon>
        <taxon>Bacillota</taxon>
        <taxon>Clostridia</taxon>
        <taxon>Eubacteriales</taxon>
        <taxon>Oscillospiraceae</taxon>
        <taxon>Flavonifractor</taxon>
    </lineage>
</organism>
<sequence>MTFRELLDKYRAGQASEEERALVEAELEKSEAIADYLAEQVEDALGAAETQAPAGEVRHIQKKVNRRLRRTAVWAACIVLAALLGVRFVVSPLVSSLYYQPNAYTVGGMEDRAPASLVKENGVEVIRIGDLPPEEVERHLRVESQDVAVDLTALYSLLAPGATVTAASAQPEGFGRYTLTVETEAWLTGETSQRSGELGPHADGFWAHSSPGRSILEIMESAESGRVSDKLEFSRHTQDYLRELPGTSYVAAWVHFPEHLNPVKLYWLEEQQEYSGIRFLWAGVRTGEESMLGFPMLDARGSGFSPDWEDYPMFNWAQASLERAVGVAYEQRFRSLLAYVNDRPQAIEALLGGEVWADYYQSYFAEAAAYVEANGVEVTGALVYAEADDLLRLWENGDVDKIAIDTVLPSKYSAGGTFGWG</sequence>
<keyword evidence="1" id="KW-0472">Membrane</keyword>
<dbReference type="AlphaFoldDB" id="A0A096B3V1"/>
<dbReference type="EMBL" id="ADLO01000105">
    <property type="protein sequence ID" value="KGF53636.1"/>
    <property type="molecule type" value="Genomic_DNA"/>
</dbReference>
<dbReference type="RefSeq" id="WP_044942844.1">
    <property type="nucleotide sequence ID" value="NZ_KN174166.1"/>
</dbReference>
<dbReference type="HOGENOM" id="CLU_703398_0_0_9"/>
<reference evidence="3 4" key="1">
    <citation type="submission" date="2011-08" db="EMBL/GenBank/DDBJ databases">
        <title>The Genome Sequence of Clostridium orbiscindens 1_3_50AFAA.</title>
        <authorList>
            <consortium name="The Broad Institute Genome Sequencing Platform"/>
            <person name="Earl A."/>
            <person name="Ward D."/>
            <person name="Feldgarden M."/>
            <person name="Gevers D."/>
            <person name="Daigneault M."/>
            <person name="Strauss J."/>
            <person name="Allen-Vercoe E."/>
            <person name="Young S.K."/>
            <person name="Zeng Q."/>
            <person name="Gargeya S."/>
            <person name="Fitzgerald M."/>
            <person name="Haas B."/>
            <person name="Abouelleil A."/>
            <person name="Alvarado L."/>
            <person name="Arachchi H.M."/>
            <person name="Berlin A."/>
            <person name="Brown A."/>
            <person name="Chapman S.B."/>
            <person name="Chen Z."/>
            <person name="Dunbar C."/>
            <person name="Freedman E."/>
            <person name="Gearin G."/>
            <person name="Gellesch M."/>
            <person name="Goldberg J."/>
            <person name="Griggs A."/>
            <person name="Gujja S."/>
            <person name="Heiman D."/>
            <person name="Howarth C."/>
            <person name="Larson L."/>
            <person name="Lui A."/>
            <person name="MacDonald P.J.P."/>
            <person name="Montmayeur A."/>
            <person name="Murphy C."/>
            <person name="Neiman D."/>
            <person name="Pearson M."/>
            <person name="Priest M."/>
            <person name="Roberts A."/>
            <person name="Saif S."/>
            <person name="Shea T."/>
            <person name="Shenoy N."/>
            <person name="Sisk P."/>
            <person name="Stolte C."/>
            <person name="Sykes S."/>
            <person name="Wortman J."/>
            <person name="Nusbaum C."/>
            <person name="Birren B."/>
        </authorList>
    </citation>
    <scope>NUCLEOTIDE SEQUENCE [LARGE SCALE GENOMIC DNA]</scope>
    <source>
        <strain evidence="3 4">1_3_50AFAA</strain>
    </source>
</reference>
<name>A0A096B3V1_FLAPL</name>
<keyword evidence="4" id="KW-1185">Reference proteome</keyword>
<keyword evidence="1" id="KW-1133">Transmembrane helix</keyword>
<evidence type="ECO:0000313" key="4">
    <source>
        <dbReference type="Proteomes" id="UP000029585"/>
    </source>
</evidence>
<evidence type="ECO:0000259" key="2">
    <source>
        <dbReference type="Pfam" id="PF13791"/>
    </source>
</evidence>
<dbReference type="Proteomes" id="UP000029585">
    <property type="component" value="Unassembled WGS sequence"/>
</dbReference>
<feature type="transmembrane region" description="Helical" evidence="1">
    <location>
        <begin position="71"/>
        <end position="90"/>
    </location>
</feature>
<feature type="domain" description="Sigma factor regulator C-terminal" evidence="2">
    <location>
        <begin position="243"/>
        <end position="404"/>
    </location>
</feature>
<evidence type="ECO:0000256" key="1">
    <source>
        <dbReference type="SAM" id="Phobius"/>
    </source>
</evidence>
<dbReference type="Pfam" id="PF13791">
    <property type="entry name" value="Sigma_reg_C"/>
    <property type="match status" value="1"/>
</dbReference>
<dbReference type="PATRIC" id="fig|742738.3.peg.3558"/>
<accession>A0A096B3V1</accession>